<dbReference type="InterPro" id="IPR051393">
    <property type="entry name" value="ABC_transporter_permease"/>
</dbReference>
<evidence type="ECO:0000256" key="2">
    <source>
        <dbReference type="ARBA" id="ARBA00022448"/>
    </source>
</evidence>
<evidence type="ECO:0000256" key="1">
    <source>
        <dbReference type="ARBA" id="ARBA00004651"/>
    </source>
</evidence>
<feature type="transmembrane region" description="Helical" evidence="7">
    <location>
        <begin position="43"/>
        <end position="67"/>
    </location>
</feature>
<gene>
    <name evidence="10" type="ORF">GCM10023171_35290</name>
</gene>
<keyword evidence="3" id="KW-1003">Cell membrane</keyword>
<evidence type="ECO:0000256" key="5">
    <source>
        <dbReference type="ARBA" id="ARBA00022989"/>
    </source>
</evidence>
<evidence type="ECO:0000256" key="7">
    <source>
        <dbReference type="RuleBase" id="RU363032"/>
    </source>
</evidence>
<evidence type="ECO:0000313" key="10">
    <source>
        <dbReference type="EMBL" id="GAA4491413.1"/>
    </source>
</evidence>
<reference evidence="11" key="1">
    <citation type="journal article" date="2019" name="Int. J. Syst. Evol. Microbiol.">
        <title>The Global Catalogue of Microorganisms (GCM) 10K type strain sequencing project: providing services to taxonomists for standard genome sequencing and annotation.</title>
        <authorList>
            <consortium name="The Broad Institute Genomics Platform"/>
            <consortium name="The Broad Institute Genome Sequencing Center for Infectious Disease"/>
            <person name="Wu L."/>
            <person name="Ma J."/>
        </authorList>
    </citation>
    <scope>NUCLEOTIDE SEQUENCE [LARGE SCALE GENOMIC DNA]</scope>
    <source>
        <strain evidence="11">JCM 17839</strain>
    </source>
</reference>
<dbReference type="Proteomes" id="UP001500731">
    <property type="component" value="Unassembled WGS sequence"/>
</dbReference>
<comment type="caution">
    <text evidence="10">The sequence shown here is derived from an EMBL/GenBank/DDBJ whole genome shotgun (WGS) entry which is preliminary data.</text>
</comment>
<keyword evidence="6 7" id="KW-0472">Membrane</keyword>
<keyword evidence="5 7" id="KW-1133">Transmembrane helix</keyword>
<feature type="transmembrane region" description="Helical" evidence="7">
    <location>
        <begin position="139"/>
        <end position="159"/>
    </location>
</feature>
<keyword evidence="2 7" id="KW-0813">Transport</keyword>
<feature type="transmembrane region" description="Helical" evidence="7">
    <location>
        <begin position="186"/>
        <end position="210"/>
    </location>
</feature>
<feature type="transmembrane region" description="Helical" evidence="7">
    <location>
        <begin position="106"/>
        <end position="127"/>
    </location>
</feature>
<feature type="region of interest" description="Disordered" evidence="8">
    <location>
        <begin position="1"/>
        <end position="33"/>
    </location>
</feature>
<feature type="domain" description="ABC transmembrane type-1" evidence="9">
    <location>
        <begin position="102"/>
        <end position="320"/>
    </location>
</feature>
<evidence type="ECO:0000256" key="8">
    <source>
        <dbReference type="SAM" id="MobiDB-lite"/>
    </source>
</evidence>
<dbReference type="Pfam" id="PF00528">
    <property type="entry name" value="BPD_transp_1"/>
    <property type="match status" value="1"/>
</dbReference>
<dbReference type="PANTHER" id="PTHR30193:SF1">
    <property type="entry name" value="ABC TRANSPORTER PERMEASE PROTEIN YESP-RELATED"/>
    <property type="match status" value="1"/>
</dbReference>
<keyword evidence="4 7" id="KW-0812">Transmembrane</keyword>
<evidence type="ECO:0000313" key="11">
    <source>
        <dbReference type="Proteomes" id="UP001500731"/>
    </source>
</evidence>
<proteinExistence type="inferred from homology"/>
<protein>
    <submittedName>
        <fullName evidence="10">Sugar ABC transporter permease</fullName>
    </submittedName>
</protein>
<accession>A0ABP8PUL8</accession>
<dbReference type="EMBL" id="BAABGP010000024">
    <property type="protein sequence ID" value="GAA4491413.1"/>
    <property type="molecule type" value="Genomic_DNA"/>
</dbReference>
<dbReference type="Gene3D" id="1.10.3720.10">
    <property type="entry name" value="MetI-like"/>
    <property type="match status" value="1"/>
</dbReference>
<dbReference type="PROSITE" id="PS50928">
    <property type="entry name" value="ABC_TM1"/>
    <property type="match status" value="1"/>
</dbReference>
<feature type="transmembrane region" description="Helical" evidence="7">
    <location>
        <begin position="299"/>
        <end position="320"/>
    </location>
</feature>
<comment type="similarity">
    <text evidence="7">Belongs to the binding-protein-dependent transport system permease family.</text>
</comment>
<dbReference type="InterPro" id="IPR000515">
    <property type="entry name" value="MetI-like"/>
</dbReference>
<organism evidence="10 11">
    <name type="scientific">Microbacterium panaciterrae</name>
    <dbReference type="NCBI Taxonomy" id="985759"/>
    <lineage>
        <taxon>Bacteria</taxon>
        <taxon>Bacillati</taxon>
        <taxon>Actinomycetota</taxon>
        <taxon>Actinomycetes</taxon>
        <taxon>Micrococcales</taxon>
        <taxon>Microbacteriaceae</taxon>
        <taxon>Microbacterium</taxon>
    </lineage>
</organism>
<dbReference type="RefSeq" id="WP_345188771.1">
    <property type="nucleotide sequence ID" value="NZ_BAABGP010000024.1"/>
</dbReference>
<evidence type="ECO:0000256" key="4">
    <source>
        <dbReference type="ARBA" id="ARBA00022692"/>
    </source>
</evidence>
<evidence type="ECO:0000256" key="6">
    <source>
        <dbReference type="ARBA" id="ARBA00023136"/>
    </source>
</evidence>
<keyword evidence="11" id="KW-1185">Reference proteome</keyword>
<dbReference type="CDD" id="cd06261">
    <property type="entry name" value="TM_PBP2"/>
    <property type="match status" value="1"/>
</dbReference>
<dbReference type="SUPFAM" id="SSF161098">
    <property type="entry name" value="MetI-like"/>
    <property type="match status" value="1"/>
</dbReference>
<dbReference type="PANTHER" id="PTHR30193">
    <property type="entry name" value="ABC TRANSPORTER PERMEASE PROTEIN"/>
    <property type="match status" value="1"/>
</dbReference>
<evidence type="ECO:0000256" key="3">
    <source>
        <dbReference type="ARBA" id="ARBA00022475"/>
    </source>
</evidence>
<dbReference type="InterPro" id="IPR035906">
    <property type="entry name" value="MetI-like_sf"/>
</dbReference>
<sequence>MTNHLSPISGTDAAGSNARGVGRPPGTTKSSKRGWKRYRTRTFYLFASPWIAGFLLLTLVPFVYAFILSLTNYDGASPKWRFVGFDNYLRFFFSDPTAWGSLGRTFVYAGIAVPLSVAGGLFLALLVNRRIRARGIVRAIFFLPSVVPVVATAIMWRLIFNRDVGMVNGIISLLGGDKVTWLADPYAFYVLIIMTLWGLGGGMIIILASLQDVPRELEEAARLDGAGNLRVLWNVTVPIISPVLYFQVITGVIASLQMLVQPMLLAESSKATSNLSLIPESTTLFMLEVYKEFFGNHRLGYGSAMLWVFFVFVLVLTFVLQKISKRVVYYQVGTDED</sequence>
<name>A0ABP8PUL8_9MICO</name>
<feature type="transmembrane region" description="Helical" evidence="7">
    <location>
        <begin position="231"/>
        <end position="256"/>
    </location>
</feature>
<evidence type="ECO:0000259" key="9">
    <source>
        <dbReference type="PROSITE" id="PS50928"/>
    </source>
</evidence>
<comment type="subcellular location">
    <subcellularLocation>
        <location evidence="1 7">Cell membrane</location>
        <topology evidence="1 7">Multi-pass membrane protein</topology>
    </subcellularLocation>
</comment>